<dbReference type="OrthoDB" id="9826060at2"/>
<keyword evidence="2" id="KW-1185">Reference proteome</keyword>
<evidence type="ECO:0000313" key="1">
    <source>
        <dbReference type="EMBL" id="ERJ57428.1"/>
    </source>
</evidence>
<dbReference type="STRING" id="1346330.M472_01480"/>
<dbReference type="Proteomes" id="UP000016584">
    <property type="component" value="Unassembled WGS sequence"/>
</dbReference>
<dbReference type="RefSeq" id="WP_021072161.1">
    <property type="nucleotide sequence ID" value="NZ_ATDL01000022.1"/>
</dbReference>
<protein>
    <submittedName>
        <fullName evidence="1">Uncharacterized protein</fullName>
    </submittedName>
</protein>
<sequence>MKLTPKQVILLSLLVMTSLVMWCAFPQSSNKISYQSYRYLSEIRKSGPYVIKRLSATELDYVPCLSLGNKKDEDALYLDPKGESIWYLSVASVRTIEDHVFYDRSFWTEIDFEGNVLQVLGEKEMPAEGGYFVMDKLAAQSFRLDKGEGPLYLSYFKRNHFNWRVLNPLRIYEKDNFDFQPISYWDGIAYLTLNMQEGDVDFKTETSNTDYGYQLEAKLFEVPTTSAKNQAVILSLNNGQSSRGDRGVYLIYKRKV</sequence>
<name>U2J453_9SPHI</name>
<organism evidence="1 2">
    <name type="scientific">Sphingobacterium paucimobilis HER1398</name>
    <dbReference type="NCBI Taxonomy" id="1346330"/>
    <lineage>
        <taxon>Bacteria</taxon>
        <taxon>Pseudomonadati</taxon>
        <taxon>Bacteroidota</taxon>
        <taxon>Sphingobacteriia</taxon>
        <taxon>Sphingobacteriales</taxon>
        <taxon>Sphingobacteriaceae</taxon>
        <taxon>Sphingobacterium</taxon>
    </lineage>
</organism>
<dbReference type="AlphaFoldDB" id="U2J453"/>
<comment type="caution">
    <text evidence="1">The sequence shown here is derived from an EMBL/GenBank/DDBJ whole genome shotgun (WGS) entry which is preliminary data.</text>
</comment>
<gene>
    <name evidence="1" type="ORF">M472_01480</name>
</gene>
<proteinExistence type="predicted"/>
<dbReference type="PATRIC" id="fig|1346330.5.peg.4162"/>
<evidence type="ECO:0000313" key="2">
    <source>
        <dbReference type="Proteomes" id="UP000016584"/>
    </source>
</evidence>
<dbReference type="EMBL" id="ATDL01000022">
    <property type="protein sequence ID" value="ERJ57428.1"/>
    <property type="molecule type" value="Genomic_DNA"/>
</dbReference>
<accession>U2J453</accession>
<reference evidence="1 2" key="1">
    <citation type="journal article" date="2013" name="Genome Announc.">
        <title>The Draft Genome Sequence of Sphingomonas paucimobilis Strain HER1398 (Proteobacteria), Host to the Giant PAU Phage, Indicates That It Is a Member of the Genus Sphingobacterium (Bacteroidetes).</title>
        <authorList>
            <person name="White R.A.III."/>
            <person name="Suttle C.A."/>
        </authorList>
    </citation>
    <scope>NUCLEOTIDE SEQUENCE [LARGE SCALE GENOMIC DNA]</scope>
    <source>
        <strain evidence="1 2">HER1398</strain>
    </source>
</reference>